<dbReference type="RefSeq" id="WP_379983408.1">
    <property type="nucleotide sequence ID" value="NZ_JADIKD010000012.1"/>
</dbReference>
<name>A0ABW8KAP4_9GAMM</name>
<accession>A0ABW8KAP4</accession>
<proteinExistence type="predicted"/>
<keyword evidence="3" id="KW-1185">Reference proteome</keyword>
<gene>
    <name evidence="2" type="ORF">ISS97_16980</name>
</gene>
<feature type="compositionally biased region" description="Basic and acidic residues" evidence="1">
    <location>
        <begin position="1"/>
        <end position="10"/>
    </location>
</feature>
<dbReference type="Proteomes" id="UP001620408">
    <property type="component" value="Unassembled WGS sequence"/>
</dbReference>
<protein>
    <submittedName>
        <fullName evidence="2">Uncharacterized protein</fullName>
    </submittedName>
</protein>
<organism evidence="2 3">
    <name type="scientific">Dyella koreensis</name>
    <dbReference type="NCBI Taxonomy" id="311235"/>
    <lineage>
        <taxon>Bacteria</taxon>
        <taxon>Pseudomonadati</taxon>
        <taxon>Pseudomonadota</taxon>
        <taxon>Gammaproteobacteria</taxon>
        <taxon>Lysobacterales</taxon>
        <taxon>Rhodanobacteraceae</taxon>
        <taxon>Dyella</taxon>
    </lineage>
</organism>
<reference evidence="2 3" key="1">
    <citation type="submission" date="2020-10" db="EMBL/GenBank/DDBJ databases">
        <title>Phylogeny of dyella-like bacteria.</title>
        <authorList>
            <person name="Fu J."/>
        </authorList>
    </citation>
    <scope>NUCLEOTIDE SEQUENCE [LARGE SCALE GENOMIC DNA]</scope>
    <source>
        <strain evidence="2 3">BB4</strain>
    </source>
</reference>
<evidence type="ECO:0000313" key="3">
    <source>
        <dbReference type="Proteomes" id="UP001620408"/>
    </source>
</evidence>
<sequence>MFDQPLREQHLTLPPNPADPNPSAHPKVSCYYYPDLMVKEVDLEGLKGAGQLSMVTLRKGQAEPACRRENIDGETVIRDWSGYFRGVRQGYVFFDGSDGANGGRPFAVYDSAGDGKIFSDVAAPLLSVKPLLPPRDPELRPWYYHPLTLTYRKFYVAPCSMRSDATHCWAMIKQATGLTKATMPDCDAAYGVEEKGLSAEQREDLRSDPSVITYVVEAVIDGQGVAHITPQSSALKCFPADTPASRFGYAAHKGRIAPGHGR</sequence>
<comment type="caution">
    <text evidence="2">The sequence shown here is derived from an EMBL/GenBank/DDBJ whole genome shotgun (WGS) entry which is preliminary data.</text>
</comment>
<dbReference type="EMBL" id="JADIKD010000012">
    <property type="protein sequence ID" value="MFK2918968.1"/>
    <property type="molecule type" value="Genomic_DNA"/>
</dbReference>
<evidence type="ECO:0000313" key="2">
    <source>
        <dbReference type="EMBL" id="MFK2918968.1"/>
    </source>
</evidence>
<feature type="region of interest" description="Disordered" evidence="1">
    <location>
        <begin position="1"/>
        <end position="24"/>
    </location>
</feature>
<evidence type="ECO:0000256" key="1">
    <source>
        <dbReference type="SAM" id="MobiDB-lite"/>
    </source>
</evidence>